<accession>A0ABQ6WV19</accession>
<sequence>MSQKQISVTFEGIDSWEDSREKVDDTLAELTGTNEYPATRSLPPIIFGIEYGSYKTIFAMYLMDELALILRRNLGLVKKVLGD</sequence>
<evidence type="ECO:0000313" key="2">
    <source>
        <dbReference type="Proteomes" id="UP000325395"/>
    </source>
</evidence>
<proteinExistence type="predicted"/>
<dbReference type="Proteomes" id="UP000325395">
    <property type="component" value="Unassembled WGS sequence"/>
</dbReference>
<protein>
    <submittedName>
        <fullName evidence="1">Uncharacterized protein</fullName>
    </submittedName>
</protein>
<evidence type="ECO:0000313" key="1">
    <source>
        <dbReference type="EMBL" id="KAE8420958.1"/>
    </source>
</evidence>
<dbReference type="EMBL" id="ML735704">
    <property type="protein sequence ID" value="KAE8420958.1"/>
    <property type="molecule type" value="Genomic_DNA"/>
</dbReference>
<name>A0ABQ6WV19_9EURO</name>
<organism evidence="1 2">
    <name type="scientific">Aspergillus pseudocaelatus</name>
    <dbReference type="NCBI Taxonomy" id="1825620"/>
    <lineage>
        <taxon>Eukaryota</taxon>
        <taxon>Fungi</taxon>
        <taxon>Dikarya</taxon>
        <taxon>Ascomycota</taxon>
        <taxon>Pezizomycotina</taxon>
        <taxon>Eurotiomycetes</taxon>
        <taxon>Eurotiomycetidae</taxon>
        <taxon>Eurotiales</taxon>
        <taxon>Aspergillaceae</taxon>
        <taxon>Aspergillus</taxon>
        <taxon>Aspergillus subgen. Circumdati</taxon>
    </lineage>
</organism>
<keyword evidence="2" id="KW-1185">Reference proteome</keyword>
<gene>
    <name evidence="1" type="ORF">BDV36DRAFT_292636</name>
</gene>
<reference evidence="1 2" key="1">
    <citation type="submission" date="2019-04" db="EMBL/GenBank/DDBJ databases">
        <authorList>
            <consortium name="DOE Joint Genome Institute"/>
            <person name="Mondo S."/>
            <person name="Kjaerbolling I."/>
            <person name="Vesth T."/>
            <person name="Frisvad J.C."/>
            <person name="Nybo J.L."/>
            <person name="Theobald S."/>
            <person name="Kildgaard S."/>
            <person name="Isbrandt T."/>
            <person name="Kuo A."/>
            <person name="Sato A."/>
            <person name="Lyhne E.K."/>
            <person name="Kogle M.E."/>
            <person name="Wiebenga A."/>
            <person name="Kun R.S."/>
            <person name="Lubbers R.J."/>
            <person name="Makela M.R."/>
            <person name="Barry K."/>
            <person name="Chovatia M."/>
            <person name="Clum A."/>
            <person name="Daum C."/>
            <person name="Haridas S."/>
            <person name="He G."/>
            <person name="LaButti K."/>
            <person name="Lipzen A."/>
            <person name="Riley R."/>
            <person name="Salamov A."/>
            <person name="Simmons B.A."/>
            <person name="Magnuson J.K."/>
            <person name="Henrissat B."/>
            <person name="Mortensen U.H."/>
            <person name="Larsen T.O."/>
            <person name="Devries R.P."/>
            <person name="Grigoriev I.V."/>
            <person name="Machida M."/>
            <person name="Baker S.E."/>
            <person name="Andersen M.R."/>
            <person name="Cantor M.N."/>
            <person name="Hua S.X."/>
        </authorList>
    </citation>
    <scope>NUCLEOTIDE SEQUENCE [LARGE SCALE GENOMIC DNA]</scope>
    <source>
        <strain evidence="1 2">CBS 117616</strain>
    </source>
</reference>